<dbReference type="GO" id="GO:0071555">
    <property type="term" value="P:cell wall organization"/>
    <property type="evidence" value="ECO:0007669"/>
    <property type="project" value="UniProtKB-KW"/>
</dbReference>
<evidence type="ECO:0000256" key="1">
    <source>
        <dbReference type="ARBA" id="ARBA00001947"/>
    </source>
</evidence>
<evidence type="ECO:0000256" key="2">
    <source>
        <dbReference type="ARBA" id="ARBA00004776"/>
    </source>
</evidence>
<dbReference type="HOGENOM" id="CLU_080400_1_2_5"/>
<keyword evidence="7" id="KW-0862">Zinc</keyword>
<dbReference type="PhylomeDB" id="Q2RRD1"/>
<keyword evidence="6" id="KW-0378">Hydrolase</keyword>
<keyword evidence="9" id="KW-0961">Cell wall biogenesis/degradation</keyword>
<comment type="cofactor">
    <cofactor evidence="1">
        <name>Zn(2+)</name>
        <dbReference type="ChEBI" id="CHEBI:29105"/>
    </cofactor>
</comment>
<evidence type="ECO:0000256" key="3">
    <source>
        <dbReference type="ARBA" id="ARBA00022670"/>
    </source>
</evidence>
<evidence type="ECO:0000256" key="6">
    <source>
        <dbReference type="ARBA" id="ARBA00022801"/>
    </source>
</evidence>
<keyword evidence="3" id="KW-0645">Protease</keyword>
<evidence type="ECO:0000256" key="12">
    <source>
        <dbReference type="SAM" id="SignalP"/>
    </source>
</evidence>
<dbReference type="EnsemblBacteria" id="ABC23314">
    <property type="protein sequence ID" value="ABC23314"/>
    <property type="gene ID" value="Rru_A2514"/>
</dbReference>
<dbReference type="PANTHER" id="PTHR37425:SF1">
    <property type="entry name" value="OUTER MEMBRANE PROTEIN"/>
    <property type="match status" value="1"/>
</dbReference>
<accession>Q2RRD1</accession>
<dbReference type="STRING" id="269796.Rru_A2514"/>
<dbReference type="InterPro" id="IPR006311">
    <property type="entry name" value="TAT_signal"/>
</dbReference>
<dbReference type="Proteomes" id="UP000001929">
    <property type="component" value="Chromosome"/>
</dbReference>
<dbReference type="PANTHER" id="PTHR37425">
    <property type="match status" value="1"/>
</dbReference>
<evidence type="ECO:0000256" key="8">
    <source>
        <dbReference type="ARBA" id="ARBA00023049"/>
    </source>
</evidence>
<comment type="pathway">
    <text evidence="2">Cell wall biogenesis; cell wall polysaccharide biosynthesis.</text>
</comment>
<feature type="signal peptide" evidence="12">
    <location>
        <begin position="1"/>
        <end position="34"/>
    </location>
</feature>
<dbReference type="SUPFAM" id="SSF55166">
    <property type="entry name" value="Hedgehog/DD-peptidase"/>
    <property type="match status" value="1"/>
</dbReference>
<dbReference type="eggNOG" id="COG3108">
    <property type="taxonomic scope" value="Bacteria"/>
</dbReference>
<dbReference type="GO" id="GO:0008237">
    <property type="term" value="F:metallopeptidase activity"/>
    <property type="evidence" value="ECO:0007669"/>
    <property type="project" value="UniProtKB-KW"/>
</dbReference>
<keyword evidence="14" id="KW-1185">Reference proteome</keyword>
<dbReference type="PROSITE" id="PS51318">
    <property type="entry name" value="TAT"/>
    <property type="match status" value="1"/>
</dbReference>
<dbReference type="PATRIC" id="fig|269796.9.peg.2620"/>
<evidence type="ECO:0000256" key="11">
    <source>
        <dbReference type="ARBA" id="ARBA00093666"/>
    </source>
</evidence>
<evidence type="ECO:0000256" key="9">
    <source>
        <dbReference type="ARBA" id="ARBA00023316"/>
    </source>
</evidence>
<reference evidence="13 14" key="1">
    <citation type="journal article" date="2011" name="Stand. Genomic Sci.">
        <title>Complete genome sequence of Rhodospirillum rubrum type strain (S1).</title>
        <authorList>
            <person name="Munk A.C."/>
            <person name="Copeland A."/>
            <person name="Lucas S."/>
            <person name="Lapidus A."/>
            <person name="Del Rio T.G."/>
            <person name="Barry K."/>
            <person name="Detter J.C."/>
            <person name="Hammon N."/>
            <person name="Israni S."/>
            <person name="Pitluck S."/>
            <person name="Brettin T."/>
            <person name="Bruce D."/>
            <person name="Han C."/>
            <person name="Tapia R."/>
            <person name="Gilna P."/>
            <person name="Schmutz J."/>
            <person name="Larimer F."/>
            <person name="Land M."/>
            <person name="Kyrpides N.C."/>
            <person name="Mavromatis K."/>
            <person name="Richardson P."/>
            <person name="Rohde M."/>
            <person name="Goker M."/>
            <person name="Klenk H.P."/>
            <person name="Zhang Y."/>
            <person name="Roberts G.P."/>
            <person name="Reslewic S."/>
            <person name="Schwartz D.C."/>
        </authorList>
    </citation>
    <scope>NUCLEOTIDE SEQUENCE [LARGE SCALE GENOMIC DNA]</scope>
    <source>
        <strain evidence="14">ATCC 11170 / ATH 1.1.1 / DSM 467 / LMG 4362 / NCIMB 8255 / S1</strain>
    </source>
</reference>
<dbReference type="Gene3D" id="3.30.1380.10">
    <property type="match status" value="1"/>
</dbReference>
<keyword evidence="4" id="KW-0479">Metal-binding</keyword>
<dbReference type="GO" id="GO:0006508">
    <property type="term" value="P:proteolysis"/>
    <property type="evidence" value="ECO:0007669"/>
    <property type="project" value="UniProtKB-KW"/>
</dbReference>
<sequence length="187" mass="20729">MPMKGLACPSVTRRSFIGLCTGAVAALHAPAAFASRRSTIERSLSLENLHTGERIKRVYWANGRYVPDSLREIDHVLRDFRTGDVLPIDRGLLDLLYELHATMETRAPFRVISGYRSPRTNALLRETGGGGVAKQSLHMRGMAIDIALKDRTISQLRRGALGLRRGGVGYYPESGFVHVDVGKVRSW</sequence>
<keyword evidence="8" id="KW-0482">Metalloprotease</keyword>
<gene>
    <name evidence="13" type="ordered locus">Rru_A2514</name>
</gene>
<dbReference type="KEGG" id="rru:Rru_A2514"/>
<evidence type="ECO:0000256" key="5">
    <source>
        <dbReference type="ARBA" id="ARBA00022729"/>
    </source>
</evidence>
<evidence type="ECO:0000313" key="14">
    <source>
        <dbReference type="Proteomes" id="UP000001929"/>
    </source>
</evidence>
<name>Q2RRD1_RHORT</name>
<evidence type="ECO:0000256" key="4">
    <source>
        <dbReference type="ARBA" id="ARBA00022723"/>
    </source>
</evidence>
<dbReference type="AlphaFoldDB" id="Q2RRD1"/>
<evidence type="ECO:0000256" key="10">
    <source>
        <dbReference type="ARBA" id="ARBA00093448"/>
    </source>
</evidence>
<evidence type="ECO:0000313" key="13">
    <source>
        <dbReference type="EMBL" id="ABC23314.1"/>
    </source>
</evidence>
<proteinExistence type="inferred from homology"/>
<dbReference type="GO" id="GO:0046872">
    <property type="term" value="F:metal ion binding"/>
    <property type="evidence" value="ECO:0007669"/>
    <property type="project" value="UniProtKB-KW"/>
</dbReference>
<organism evidence="13 14">
    <name type="scientific">Rhodospirillum rubrum (strain ATCC 11170 / ATH 1.1.1 / DSM 467 / LMG 4362 / NCIMB 8255 / S1)</name>
    <dbReference type="NCBI Taxonomy" id="269796"/>
    <lineage>
        <taxon>Bacteria</taxon>
        <taxon>Pseudomonadati</taxon>
        <taxon>Pseudomonadota</taxon>
        <taxon>Alphaproteobacteria</taxon>
        <taxon>Rhodospirillales</taxon>
        <taxon>Rhodospirillaceae</taxon>
        <taxon>Rhodospirillum</taxon>
    </lineage>
</organism>
<comment type="similarity">
    <text evidence="10">Belongs to the peptidase M15 family.</text>
</comment>
<dbReference type="EMBL" id="CP000230">
    <property type="protein sequence ID" value="ABC23314.1"/>
    <property type="molecule type" value="Genomic_DNA"/>
</dbReference>
<feature type="chain" id="PRO_5004214787" description="Murein endopeptidase K" evidence="12">
    <location>
        <begin position="35"/>
        <end position="187"/>
    </location>
</feature>
<keyword evidence="5 12" id="KW-0732">Signal</keyword>
<evidence type="ECO:0000256" key="7">
    <source>
        <dbReference type="ARBA" id="ARBA00022833"/>
    </source>
</evidence>
<dbReference type="InterPro" id="IPR009045">
    <property type="entry name" value="Zn_M74/Hedgehog-like"/>
</dbReference>
<dbReference type="Pfam" id="PF05951">
    <property type="entry name" value="Peptidase_M15_2"/>
    <property type="match status" value="1"/>
</dbReference>
<dbReference type="InterPro" id="IPR010275">
    <property type="entry name" value="MepK"/>
</dbReference>
<protein>
    <recommendedName>
        <fullName evidence="11">Murein endopeptidase K</fullName>
    </recommendedName>
</protein>